<comment type="caution">
    <text evidence="3">The sequence shown here is derived from an EMBL/GenBank/DDBJ whole genome shotgun (WGS) entry which is preliminary data.</text>
</comment>
<evidence type="ECO:0000313" key="4">
    <source>
        <dbReference type="Proteomes" id="UP001481413"/>
    </source>
</evidence>
<dbReference type="PANTHER" id="PTHR30157">
    <property type="entry name" value="FERRIC REDUCTASE, NADPH-DEPENDENT"/>
    <property type="match status" value="1"/>
</dbReference>
<dbReference type="InterPro" id="IPR017938">
    <property type="entry name" value="Riboflavin_synthase-like_b-brl"/>
</dbReference>
<gene>
    <name evidence="3" type="ORF">NBRC116585_15680</name>
</gene>
<dbReference type="InterPro" id="IPR013113">
    <property type="entry name" value="SIP_FAD-bd"/>
</dbReference>
<dbReference type="InterPro" id="IPR039374">
    <property type="entry name" value="SIP_fam"/>
</dbReference>
<dbReference type="Pfam" id="PF04954">
    <property type="entry name" value="SIP"/>
    <property type="match status" value="1"/>
</dbReference>
<evidence type="ECO:0000256" key="1">
    <source>
        <dbReference type="ARBA" id="ARBA00035644"/>
    </source>
</evidence>
<dbReference type="InterPro" id="IPR017927">
    <property type="entry name" value="FAD-bd_FR_type"/>
</dbReference>
<feature type="domain" description="FAD-binding FR-type" evidence="2">
    <location>
        <begin position="1"/>
        <end position="89"/>
    </location>
</feature>
<dbReference type="InterPro" id="IPR007037">
    <property type="entry name" value="SIP_rossman_dom"/>
</dbReference>
<dbReference type="Gene3D" id="3.40.50.80">
    <property type="entry name" value="Nucleotide-binding domain of ferredoxin-NADP reductase (FNR) module"/>
    <property type="match status" value="1"/>
</dbReference>
<reference evidence="3 4" key="1">
    <citation type="submission" date="2024-04" db="EMBL/GenBank/DDBJ databases">
        <title>Draft genome sequence of Thalassolituus maritimus NBRC 116585.</title>
        <authorList>
            <person name="Miyakawa T."/>
            <person name="Kusuya Y."/>
            <person name="Miura T."/>
        </authorList>
    </citation>
    <scope>NUCLEOTIDE SEQUENCE [LARGE SCALE GENOMIC DNA]</scope>
    <source>
        <strain evidence="3 4">5NW40-0001</strain>
    </source>
</reference>
<dbReference type="SUPFAM" id="SSF63380">
    <property type="entry name" value="Riboflavin synthase domain-like"/>
    <property type="match status" value="1"/>
</dbReference>
<evidence type="ECO:0000259" key="2">
    <source>
        <dbReference type="PROSITE" id="PS51384"/>
    </source>
</evidence>
<proteinExistence type="inferred from homology"/>
<evidence type="ECO:0000313" key="3">
    <source>
        <dbReference type="EMBL" id="GAA6145450.1"/>
    </source>
</evidence>
<accession>A0ABP9ZZ77</accession>
<comment type="similarity">
    <text evidence="1">Belongs to the SIP oxidoreductase family.</text>
</comment>
<name>A0ABP9ZZ77_9GAMM</name>
<protein>
    <submittedName>
        <fullName evidence="3">Siderophore-interacting protein</fullName>
    </submittedName>
</protein>
<keyword evidence="4" id="KW-1185">Reference proteome</keyword>
<dbReference type="PROSITE" id="PS51384">
    <property type="entry name" value="FAD_FR"/>
    <property type="match status" value="1"/>
</dbReference>
<dbReference type="PANTHER" id="PTHR30157:SF0">
    <property type="entry name" value="NADPH-DEPENDENT FERRIC-CHELATE REDUCTASE"/>
    <property type="match status" value="1"/>
</dbReference>
<dbReference type="CDD" id="cd06193">
    <property type="entry name" value="siderophore_interacting"/>
    <property type="match status" value="1"/>
</dbReference>
<dbReference type="InterPro" id="IPR039261">
    <property type="entry name" value="FNR_nucleotide-bd"/>
</dbReference>
<dbReference type="EMBL" id="BAABWH010000004">
    <property type="protein sequence ID" value="GAA6145450.1"/>
    <property type="molecule type" value="Genomic_DNA"/>
</dbReference>
<sequence length="225" mass="24830">MIRVTLVGEELDGFVSPSAGDHVKVFLPDESGESTVMRDYTPRKYDAEKRELTLDFVAHPGGPGAEWAMHAQAGDELEFGGPRGSLVIHNPNGRWLLIGDETALPSMMRRVEEASSDEHLQVLALISTEEDKLPVDTNANVRLSWLTRSQRPNAEQTRATDAGAVINALKANPPVPGTFVWLAGESDMVRQVRAFLLSELNWPKKCLRAAGYWKIGVAEGHEKFE</sequence>
<dbReference type="Proteomes" id="UP001481413">
    <property type="component" value="Unassembled WGS sequence"/>
</dbReference>
<dbReference type="Gene3D" id="2.40.30.10">
    <property type="entry name" value="Translation factors"/>
    <property type="match status" value="1"/>
</dbReference>
<organism evidence="3 4">
    <name type="scientific">Thalassolituus maritimus</name>
    <dbReference type="NCBI Taxonomy" id="484498"/>
    <lineage>
        <taxon>Bacteria</taxon>
        <taxon>Pseudomonadati</taxon>
        <taxon>Pseudomonadota</taxon>
        <taxon>Gammaproteobacteria</taxon>
        <taxon>Oceanospirillales</taxon>
        <taxon>Oceanospirillaceae</taxon>
        <taxon>Thalassolituus</taxon>
    </lineage>
</organism>
<dbReference type="Pfam" id="PF08021">
    <property type="entry name" value="FAD_binding_9"/>
    <property type="match status" value="1"/>
</dbReference>